<dbReference type="InterPro" id="IPR010461">
    <property type="entry name" value="ComK"/>
</dbReference>
<organism evidence="1 2">
    <name type="scientific">Paraliobacillus quinghaiensis</name>
    <dbReference type="NCBI Taxonomy" id="470815"/>
    <lineage>
        <taxon>Bacteria</taxon>
        <taxon>Bacillati</taxon>
        <taxon>Bacillota</taxon>
        <taxon>Bacilli</taxon>
        <taxon>Bacillales</taxon>
        <taxon>Bacillaceae</taxon>
        <taxon>Paraliobacillus</taxon>
    </lineage>
</organism>
<dbReference type="Pfam" id="PF06338">
    <property type="entry name" value="ComK"/>
    <property type="match status" value="1"/>
</dbReference>
<keyword evidence="2" id="KW-1185">Reference proteome</keyword>
<dbReference type="EMBL" id="BMLG01000008">
    <property type="protein sequence ID" value="GGM31801.1"/>
    <property type="molecule type" value="Genomic_DNA"/>
</dbReference>
<name>A0A917TPG4_9BACI</name>
<dbReference type="RefSeq" id="WP_117155054.1">
    <property type="nucleotide sequence ID" value="NZ_BMLG01000008.1"/>
</dbReference>
<reference evidence="1" key="1">
    <citation type="journal article" date="2014" name="Int. J. Syst. Evol. Microbiol.">
        <title>Complete genome sequence of Corynebacterium casei LMG S-19264T (=DSM 44701T), isolated from a smear-ripened cheese.</title>
        <authorList>
            <consortium name="US DOE Joint Genome Institute (JGI-PGF)"/>
            <person name="Walter F."/>
            <person name="Albersmeier A."/>
            <person name="Kalinowski J."/>
            <person name="Ruckert C."/>
        </authorList>
    </citation>
    <scope>NUCLEOTIDE SEQUENCE</scope>
    <source>
        <strain evidence="1">CGMCC 1.6333</strain>
    </source>
</reference>
<evidence type="ECO:0000313" key="1">
    <source>
        <dbReference type="EMBL" id="GGM31801.1"/>
    </source>
</evidence>
<gene>
    <name evidence="1" type="ORF">GCM10011351_17500</name>
</gene>
<dbReference type="AlphaFoldDB" id="A0A917TPG4"/>
<comment type="caution">
    <text evidence="1">The sequence shown here is derived from an EMBL/GenBank/DDBJ whole genome shotgun (WGS) entry which is preliminary data.</text>
</comment>
<evidence type="ECO:0008006" key="3">
    <source>
        <dbReference type="Google" id="ProtNLM"/>
    </source>
</evidence>
<evidence type="ECO:0000313" key="2">
    <source>
        <dbReference type="Proteomes" id="UP000618460"/>
    </source>
</evidence>
<reference evidence="1" key="2">
    <citation type="submission" date="2020-09" db="EMBL/GenBank/DDBJ databases">
        <authorList>
            <person name="Sun Q."/>
            <person name="Zhou Y."/>
        </authorList>
    </citation>
    <scope>NUCLEOTIDE SEQUENCE</scope>
    <source>
        <strain evidence="1">CGMCC 1.6333</strain>
    </source>
</reference>
<proteinExistence type="predicted"/>
<dbReference type="GO" id="GO:0030420">
    <property type="term" value="P:establishment of competence for transformation"/>
    <property type="evidence" value="ECO:0007669"/>
    <property type="project" value="InterPro"/>
</dbReference>
<dbReference type="OrthoDB" id="2417337at2"/>
<dbReference type="Proteomes" id="UP000618460">
    <property type="component" value="Unassembled WGS sequence"/>
</dbReference>
<protein>
    <recommendedName>
        <fullName evidence="3">Competence protein</fullName>
    </recommendedName>
</protein>
<sequence length="154" mass="17709">MRQIDDAYHITRDTLAIVPIRHFDYTTRIIEKNQTLVTRQAPLAIIKGNCLAGASSYQGRRKAASHLIGAIHKVPILIYERTNIYGLPTQSPTNYACSWLFAQHILKIVQHPDTNHSTVIFRNGTTLNLEESTYQLRTQLKRTIQLHYAIKYHN</sequence>
<accession>A0A917TPG4</accession>